<dbReference type="AlphaFoldDB" id="A0A5Q6S0H6"/>
<dbReference type="InterPro" id="IPR036249">
    <property type="entry name" value="Thioredoxin-like_sf"/>
</dbReference>
<dbReference type="PROSITE" id="PS51354">
    <property type="entry name" value="GLUTAREDOXIN_2"/>
    <property type="match status" value="1"/>
</dbReference>
<dbReference type="InterPro" id="IPR002109">
    <property type="entry name" value="Glutaredoxin"/>
</dbReference>
<protein>
    <recommendedName>
        <fullName evidence="2">Glutaredoxin domain-containing protein</fullName>
    </recommendedName>
</protein>
<dbReference type="OrthoDB" id="8991911at2"/>
<dbReference type="EMBL" id="VDFQ02000002">
    <property type="protein sequence ID" value="KAA1423860.1"/>
    <property type="molecule type" value="Genomic_DNA"/>
</dbReference>
<reference evidence="3 4" key="1">
    <citation type="submission" date="2019-09" db="EMBL/GenBank/DDBJ databases">
        <title>Mumia zhuanghuii sp. nov. isolated from the intestinal contents of plateau pika (Ochotona curzoniae) in the Qinghai-Tibet plateau of China.</title>
        <authorList>
            <person name="Tian Z."/>
        </authorList>
    </citation>
    <scope>NUCLEOTIDE SEQUENCE [LARGE SCALE GENOMIC DNA]</scope>
    <source>
        <strain evidence="4">350</strain>
    </source>
</reference>
<organism evidence="3 4">
    <name type="scientific">Mumia zhuanghuii</name>
    <dbReference type="NCBI Taxonomy" id="2585211"/>
    <lineage>
        <taxon>Bacteria</taxon>
        <taxon>Bacillati</taxon>
        <taxon>Actinomycetota</taxon>
        <taxon>Actinomycetes</taxon>
        <taxon>Propionibacteriales</taxon>
        <taxon>Nocardioidaceae</taxon>
        <taxon>Mumia</taxon>
    </lineage>
</organism>
<keyword evidence="1" id="KW-1133">Transmembrane helix</keyword>
<dbReference type="Gene3D" id="3.40.30.10">
    <property type="entry name" value="Glutaredoxin"/>
    <property type="match status" value="1"/>
</dbReference>
<comment type="caution">
    <text evidence="3">The sequence shown here is derived from an EMBL/GenBank/DDBJ whole genome shotgun (WGS) entry which is preliminary data.</text>
</comment>
<dbReference type="Proteomes" id="UP000307768">
    <property type="component" value="Unassembled WGS sequence"/>
</dbReference>
<feature type="domain" description="Glutaredoxin" evidence="2">
    <location>
        <begin position="71"/>
        <end position="127"/>
    </location>
</feature>
<gene>
    <name evidence="3" type="ORF">FE697_009900</name>
</gene>
<proteinExistence type="predicted"/>
<keyword evidence="1" id="KW-0812">Transmembrane</keyword>
<evidence type="ECO:0000259" key="2">
    <source>
        <dbReference type="Pfam" id="PF00462"/>
    </source>
</evidence>
<evidence type="ECO:0000313" key="3">
    <source>
        <dbReference type="EMBL" id="KAA1423860.1"/>
    </source>
</evidence>
<dbReference type="RefSeq" id="WP_149769379.1">
    <property type="nucleotide sequence ID" value="NZ_VDFQ02000002.1"/>
</dbReference>
<feature type="transmembrane region" description="Helical" evidence="1">
    <location>
        <begin position="7"/>
        <end position="24"/>
    </location>
</feature>
<evidence type="ECO:0000313" key="4">
    <source>
        <dbReference type="Proteomes" id="UP000307768"/>
    </source>
</evidence>
<keyword evidence="1" id="KW-0472">Membrane</keyword>
<accession>A0A5Q6S0H6</accession>
<dbReference type="Pfam" id="PF00462">
    <property type="entry name" value="Glutaredoxin"/>
    <property type="match status" value="1"/>
</dbReference>
<evidence type="ECO:0000256" key="1">
    <source>
        <dbReference type="SAM" id="Phobius"/>
    </source>
</evidence>
<sequence length="147" mass="15389">MSRSWSTPAVLWVVGGVLVSIVLVTGSPGLALVEGLVFAAAGALLSPLAFPRPVTADEARRRSAQHGRPIVYWRPGCRFCLRLRFRLGRLARSASWVNIWADPDGAAAVRAATGGDETVPTCVLGGVTVVNPDPADVRAACLASGRS</sequence>
<name>A0A5Q6S0H6_9ACTN</name>
<dbReference type="SUPFAM" id="SSF52833">
    <property type="entry name" value="Thioredoxin-like"/>
    <property type="match status" value="1"/>
</dbReference>